<comment type="caution">
    <text evidence="11">The sequence shown here is derived from an EMBL/GenBank/DDBJ whole genome shotgun (WGS) entry which is preliminary data.</text>
</comment>
<dbReference type="SUPFAM" id="SSF52467">
    <property type="entry name" value="DHS-like NAD/FAD-binding domain"/>
    <property type="match status" value="1"/>
</dbReference>
<sequence>MGNKIRLTTAQALIKFLNQQYIHVDGRETLFVEGIFTIFGHGNVLGIGQALEQDAGHLKVFQGKNEQGMAHAAIAYSKEKLRQKIYAVSTSSGPGSANLVTAAGTALANNLPVLFLPADTYATRQPDPVLQQIEQEYSTAVTTNDALKPVSRYWDRVTRPEQLMSSLIRAFEVLTDPAKSGPVTICISQDVEGEAFDFEEAFFQKRVHYVDRLQPSERELAAAEQLIRSSRKPLILVGGGVKYSEAGEELKAFSEKYGIPLVETQAGKSAVESTFVNNLGGMGVTGTLAANKAARLADLVIGIGTRYTDFATSSKTAFDFDRTKFLNINVSRMQTYKLDGLQVVADAKAALGKLHDRLEGYSSEFGPLIPELREEWNAERERLSRIEFKRSGFVPEIKKQFTQETMNEYADALGTELTQTTALVAINDTIDKDSIIISSAGSLPGDLQRLWHADVPNTYHLEYGYSCMGYEVSGALGIKLAHPDREVYSIVGDGSFLMLHSELVTAIQYGQKINILLFDNSGFGCINNLQMDHGSGSYYCEFRTEDNRIMNIDYAKVAEAYGAKVYRAHTARELKEALQNAREQTTSTLIDMKVLPKTMTDGYDSWWNLGVAEVSNRESTQRAYQHKVEMLKKSKQY</sequence>
<organism evidence="11 12">
    <name type="scientific">Paenibacillus terreus</name>
    <dbReference type="NCBI Taxonomy" id="1387834"/>
    <lineage>
        <taxon>Bacteria</taxon>
        <taxon>Bacillati</taxon>
        <taxon>Bacillota</taxon>
        <taxon>Bacilli</taxon>
        <taxon>Bacillales</taxon>
        <taxon>Paenibacillaceae</taxon>
        <taxon>Paenibacillus</taxon>
    </lineage>
</organism>
<dbReference type="Gene3D" id="3.40.50.970">
    <property type="match status" value="2"/>
</dbReference>
<dbReference type="InterPro" id="IPR011766">
    <property type="entry name" value="TPP_enzyme_TPP-bd"/>
</dbReference>
<dbReference type="Pfam" id="PF02775">
    <property type="entry name" value="TPP_enzyme_C"/>
    <property type="match status" value="1"/>
</dbReference>
<dbReference type="HAMAP" id="MF_01669">
    <property type="entry name" value="IolD"/>
    <property type="match status" value="1"/>
</dbReference>
<dbReference type="PANTHER" id="PTHR18968">
    <property type="entry name" value="THIAMINE PYROPHOSPHATE ENZYMES"/>
    <property type="match status" value="1"/>
</dbReference>
<feature type="region of interest" description="Thiamine pyrophosphate binding" evidence="7">
    <location>
        <begin position="442"/>
        <end position="522"/>
    </location>
</feature>
<dbReference type="InterPro" id="IPR045229">
    <property type="entry name" value="TPP_enz"/>
</dbReference>
<dbReference type="PROSITE" id="PS00187">
    <property type="entry name" value="TPP_ENZYMES"/>
    <property type="match status" value="1"/>
</dbReference>
<evidence type="ECO:0000256" key="3">
    <source>
        <dbReference type="ARBA" id="ARBA00022801"/>
    </source>
</evidence>
<evidence type="ECO:0000256" key="2">
    <source>
        <dbReference type="ARBA" id="ARBA00022723"/>
    </source>
</evidence>
<dbReference type="EC" id="3.7.1.22" evidence="7"/>
<feature type="binding site" evidence="7">
    <location>
        <position position="520"/>
    </location>
    <ligand>
        <name>Mg(2+)</name>
        <dbReference type="ChEBI" id="CHEBI:18420"/>
    </ligand>
</feature>
<keyword evidence="6 7" id="KW-0786">Thiamine pyrophosphate</keyword>
<comment type="cofactor">
    <cofactor evidence="7">
        <name>Mg(2+)</name>
        <dbReference type="ChEBI" id="CHEBI:18420"/>
    </cofactor>
    <text evidence="7">Binds 1 Mg(2+) ion per subunit.</text>
</comment>
<keyword evidence="12" id="KW-1185">Reference proteome</keyword>
<feature type="binding site" evidence="7">
    <location>
        <position position="493"/>
    </location>
    <ligand>
        <name>Mg(2+)</name>
        <dbReference type="ChEBI" id="CHEBI:18420"/>
    </ligand>
</feature>
<dbReference type="RefSeq" id="WP_375528832.1">
    <property type="nucleotide sequence ID" value="NZ_JBHILM010000061.1"/>
</dbReference>
<evidence type="ECO:0000313" key="12">
    <source>
        <dbReference type="Proteomes" id="UP001580407"/>
    </source>
</evidence>
<evidence type="ECO:0000256" key="7">
    <source>
        <dbReference type="HAMAP-Rule" id="MF_01669"/>
    </source>
</evidence>
<name>A0ABV5BHH7_9BACL</name>
<evidence type="ECO:0000256" key="5">
    <source>
        <dbReference type="ARBA" id="ARBA00023027"/>
    </source>
</evidence>
<comment type="function">
    <text evidence="7">Involved in the cleavage of the C1-C2 bond of 3D-(3,5/4)-trihydroxycyclohexane-1,2-dione (THcHDO) to yield 5-deoxy-glucuronate (5DG).</text>
</comment>
<dbReference type="InterPro" id="IPR023757">
    <property type="entry name" value="THcHDO_hydrolase_firmi"/>
</dbReference>
<dbReference type="InterPro" id="IPR012001">
    <property type="entry name" value="Thiamin_PyroP_enz_TPP-bd_dom"/>
</dbReference>
<keyword evidence="4 7" id="KW-0460">Magnesium</keyword>
<accession>A0ABV5BHH7</accession>
<protein>
    <recommendedName>
        <fullName evidence="7">3D-(3,5/4)-trihydroxycyclohexane-1,2-dione hydrolase</fullName>
        <shortName evidence="7">THcHDO hydrolase</shortName>
        <ecNumber evidence="7">3.7.1.22</ecNumber>
    </recommendedName>
</protein>
<comment type="pathway">
    <text evidence="7">Polyol metabolism; myo-inositol degradation into acetyl-CoA; acetyl-CoA from myo-inositol: step 3/7.</text>
</comment>
<dbReference type="NCBIfam" id="TIGR04377">
    <property type="entry name" value="myo_inos_iolD"/>
    <property type="match status" value="1"/>
</dbReference>
<dbReference type="PANTHER" id="PTHR18968:SF9">
    <property type="entry name" value="3D-(3,5_4)-TRIHYDROXYCYCLOHEXANE-1,2-DIONE HYDROLASE"/>
    <property type="match status" value="1"/>
</dbReference>
<feature type="domain" description="Thiamine pyrophosphate enzyme central" evidence="8">
    <location>
        <begin position="221"/>
        <end position="354"/>
    </location>
</feature>
<dbReference type="InterPro" id="IPR029035">
    <property type="entry name" value="DHS-like_NAD/FAD-binding_dom"/>
</dbReference>
<evidence type="ECO:0000256" key="4">
    <source>
        <dbReference type="ARBA" id="ARBA00022842"/>
    </source>
</evidence>
<dbReference type="Proteomes" id="UP001580407">
    <property type="component" value="Unassembled WGS sequence"/>
</dbReference>
<comment type="cofactor">
    <cofactor evidence="7">
        <name>thiamine diphosphate</name>
        <dbReference type="ChEBI" id="CHEBI:58937"/>
    </cofactor>
    <text evidence="7">Binds 1 thiamine pyrophosphate per subunit.</text>
</comment>
<proteinExistence type="inferred from homology"/>
<keyword evidence="3 7" id="KW-0378">Hydrolase</keyword>
<gene>
    <name evidence="7 11" type="primary">iolD</name>
    <name evidence="11" type="ORF">ACE3NQ_30160</name>
</gene>
<dbReference type="SUPFAM" id="SSF52518">
    <property type="entry name" value="Thiamin diphosphate-binding fold (THDP-binding)"/>
    <property type="match status" value="2"/>
</dbReference>
<evidence type="ECO:0000313" key="11">
    <source>
        <dbReference type="EMBL" id="MFB5685177.1"/>
    </source>
</evidence>
<dbReference type="EMBL" id="JBHILM010000061">
    <property type="protein sequence ID" value="MFB5685177.1"/>
    <property type="molecule type" value="Genomic_DNA"/>
</dbReference>
<dbReference type="InterPro" id="IPR030817">
    <property type="entry name" value="Myo_inos_IolD"/>
</dbReference>
<dbReference type="Gene3D" id="3.40.50.1220">
    <property type="entry name" value="TPP-binding domain"/>
    <property type="match status" value="1"/>
</dbReference>
<dbReference type="Pfam" id="PF00205">
    <property type="entry name" value="TPP_enzyme_M"/>
    <property type="match status" value="1"/>
</dbReference>
<feature type="binding site" evidence="7">
    <location>
        <position position="66"/>
    </location>
    <ligand>
        <name>thiamine diphosphate</name>
        <dbReference type="ChEBI" id="CHEBI:58937"/>
    </ligand>
</feature>
<feature type="domain" description="Thiamine pyrophosphate enzyme TPP-binding" evidence="9">
    <location>
        <begin position="440"/>
        <end position="591"/>
    </location>
</feature>
<keyword evidence="5 7" id="KW-0520">NAD</keyword>
<comment type="catalytic activity">
    <reaction evidence="7">
        <text>3D-3,5/4-trihydroxycyclohexane-1,2-dione + H2O = 5-deoxy-D-glucuronate + H(+)</text>
        <dbReference type="Rhea" id="RHEA:25836"/>
        <dbReference type="ChEBI" id="CHEBI:15377"/>
        <dbReference type="ChEBI" id="CHEBI:15378"/>
        <dbReference type="ChEBI" id="CHEBI:28446"/>
        <dbReference type="ChEBI" id="CHEBI:58852"/>
        <dbReference type="EC" id="3.7.1.22"/>
    </reaction>
</comment>
<evidence type="ECO:0000259" key="10">
    <source>
        <dbReference type="Pfam" id="PF02776"/>
    </source>
</evidence>
<keyword evidence="2 7" id="KW-0479">Metal-binding</keyword>
<comment type="similarity">
    <text evidence="1 7">Belongs to the TPP enzyme family.</text>
</comment>
<dbReference type="Pfam" id="PF02776">
    <property type="entry name" value="TPP_enzyme_N"/>
    <property type="match status" value="1"/>
</dbReference>
<reference evidence="11 12" key="1">
    <citation type="submission" date="2024-09" db="EMBL/GenBank/DDBJ databases">
        <authorList>
            <person name="Ruan L."/>
        </authorList>
    </citation>
    <scope>NUCLEOTIDE SEQUENCE [LARGE SCALE GENOMIC DNA]</scope>
    <source>
        <strain evidence="11 12">D33</strain>
    </source>
</reference>
<dbReference type="InterPro" id="IPR000399">
    <property type="entry name" value="TPP-bd_CS"/>
</dbReference>
<evidence type="ECO:0000256" key="1">
    <source>
        <dbReference type="ARBA" id="ARBA00007812"/>
    </source>
</evidence>
<evidence type="ECO:0000259" key="8">
    <source>
        <dbReference type="Pfam" id="PF00205"/>
    </source>
</evidence>
<dbReference type="CDD" id="cd02003">
    <property type="entry name" value="TPP_IolD"/>
    <property type="match status" value="1"/>
</dbReference>
<dbReference type="GO" id="GO:0102481">
    <property type="term" value="F:3D-(3,5/4)-trihydroxycyclohexane-1,2-dione hydrolase activity"/>
    <property type="evidence" value="ECO:0007669"/>
    <property type="project" value="UniProtKB-EC"/>
</dbReference>
<feature type="domain" description="Thiamine pyrophosphate enzyme N-terminal TPP-binding" evidence="10">
    <location>
        <begin position="32"/>
        <end position="133"/>
    </location>
</feature>
<dbReference type="InterPro" id="IPR029061">
    <property type="entry name" value="THDP-binding"/>
</dbReference>
<evidence type="ECO:0000256" key="6">
    <source>
        <dbReference type="ARBA" id="ARBA00023052"/>
    </source>
</evidence>
<dbReference type="CDD" id="cd07035">
    <property type="entry name" value="TPP_PYR_POX_like"/>
    <property type="match status" value="1"/>
</dbReference>
<dbReference type="InterPro" id="IPR012000">
    <property type="entry name" value="Thiamin_PyroP_enz_cen_dom"/>
</dbReference>
<evidence type="ECO:0000259" key="9">
    <source>
        <dbReference type="Pfam" id="PF02775"/>
    </source>
</evidence>